<evidence type="ECO:0000256" key="2">
    <source>
        <dbReference type="SAM" id="SignalP"/>
    </source>
</evidence>
<dbReference type="AlphaFoldDB" id="A0A9X3IYX8"/>
<organism evidence="4 5">
    <name type="scientific">Nannocystis pusilla</name>
    <dbReference type="NCBI Taxonomy" id="889268"/>
    <lineage>
        <taxon>Bacteria</taxon>
        <taxon>Pseudomonadati</taxon>
        <taxon>Myxococcota</taxon>
        <taxon>Polyangia</taxon>
        <taxon>Nannocystales</taxon>
        <taxon>Nannocystaceae</taxon>
        <taxon>Nannocystis</taxon>
    </lineage>
</organism>
<name>A0A9X3IYX8_9BACT</name>
<gene>
    <name evidence="4" type="ORF">OV079_31455</name>
</gene>
<comment type="caution">
    <text evidence="4">The sequence shown here is derived from an EMBL/GenBank/DDBJ whole genome shotgun (WGS) entry which is preliminary data.</text>
</comment>
<feature type="region of interest" description="Disordered" evidence="1">
    <location>
        <begin position="29"/>
        <end position="118"/>
    </location>
</feature>
<evidence type="ECO:0000259" key="3">
    <source>
        <dbReference type="Pfam" id="PF07588"/>
    </source>
</evidence>
<reference evidence="4" key="1">
    <citation type="submission" date="2022-11" db="EMBL/GenBank/DDBJ databases">
        <title>Minimal conservation of predation-associated metabolite biosynthetic gene clusters underscores biosynthetic potential of Myxococcota including descriptions for ten novel species: Archangium lansinium sp. nov., Myxococcus landrumus sp. nov., Nannocystis bai.</title>
        <authorList>
            <person name="Ahearne A."/>
            <person name="Stevens C."/>
            <person name="Phillips K."/>
        </authorList>
    </citation>
    <scope>NUCLEOTIDE SEQUENCE</scope>
    <source>
        <strain evidence="4">Na p29</strain>
    </source>
</reference>
<feature type="chain" id="PRO_5040911396" evidence="2">
    <location>
        <begin position="27"/>
        <end position="299"/>
    </location>
</feature>
<evidence type="ECO:0000313" key="5">
    <source>
        <dbReference type="Proteomes" id="UP001150924"/>
    </source>
</evidence>
<dbReference type="Gene3D" id="3.10.100.10">
    <property type="entry name" value="Mannose-Binding Protein A, subunit A"/>
    <property type="match status" value="1"/>
</dbReference>
<dbReference type="RefSeq" id="WP_267772782.1">
    <property type="nucleotide sequence ID" value="NZ_JAPNKE010000002.1"/>
</dbReference>
<dbReference type="InterPro" id="IPR016187">
    <property type="entry name" value="CTDL_fold"/>
</dbReference>
<keyword evidence="2" id="KW-0732">Signal</keyword>
<dbReference type="InterPro" id="IPR016186">
    <property type="entry name" value="C-type_lectin-like/link_sf"/>
</dbReference>
<evidence type="ECO:0000313" key="4">
    <source>
        <dbReference type="EMBL" id="MCY1010002.1"/>
    </source>
</evidence>
<evidence type="ECO:0000256" key="1">
    <source>
        <dbReference type="SAM" id="MobiDB-lite"/>
    </source>
</evidence>
<feature type="compositionally biased region" description="Low complexity" evidence="1">
    <location>
        <begin position="35"/>
        <end position="106"/>
    </location>
</feature>
<dbReference type="InterPro" id="IPR011448">
    <property type="entry name" value="DUF1554"/>
</dbReference>
<dbReference type="EMBL" id="JAPNKE010000002">
    <property type="protein sequence ID" value="MCY1010002.1"/>
    <property type="molecule type" value="Genomic_DNA"/>
</dbReference>
<keyword evidence="5" id="KW-1185">Reference proteome</keyword>
<dbReference type="Pfam" id="PF07588">
    <property type="entry name" value="DUF1554"/>
    <property type="match status" value="1"/>
</dbReference>
<feature type="signal peptide" evidence="2">
    <location>
        <begin position="1"/>
        <end position="26"/>
    </location>
</feature>
<dbReference type="SUPFAM" id="SSF56436">
    <property type="entry name" value="C-type lectin-like"/>
    <property type="match status" value="1"/>
</dbReference>
<dbReference type="PROSITE" id="PS51257">
    <property type="entry name" value="PROKAR_LIPOPROTEIN"/>
    <property type="match status" value="1"/>
</dbReference>
<accession>A0A9X3IYX8</accession>
<feature type="domain" description="DUF1554" evidence="3">
    <location>
        <begin position="122"/>
        <end position="256"/>
    </location>
</feature>
<sequence>MKTAHTYSIRRPGAVLGLTLSLVMSACGSDGGASTGSTSDTSAATTDGTATTAPATDSTTAPTTAPTTDATTTDTPTTGTSTDATTATPSTDASTDATTTTTTGGPVEPSMSFFVSSTGSPTGNLGGLEGADKRCQDLADAVGAGAKTWHAYLSVEKGPDDQPIHAKDRIGQGPWYNADLVLIAGDLTELHAKDGDPALFLDENGEMVPGQWVGSPMPNEHDILTGTNKDGTVTAGKTCADWTSEDPAVFAQVGHSDGLGPMGNDAEQYRSWNSVHENGGCHDTAPKGGAGRVYCFAID</sequence>
<protein>
    <submittedName>
        <fullName evidence="4">DUF1554 domain-containing protein</fullName>
    </submittedName>
</protein>
<proteinExistence type="predicted"/>
<dbReference type="Proteomes" id="UP001150924">
    <property type="component" value="Unassembled WGS sequence"/>
</dbReference>